<dbReference type="InterPro" id="IPR008207">
    <property type="entry name" value="Sig_transdc_His_kin_Hpt_dom"/>
</dbReference>
<dbReference type="PANTHER" id="PTHR43395:SF10">
    <property type="entry name" value="CHEMOTAXIS PROTEIN CHEA"/>
    <property type="match status" value="1"/>
</dbReference>
<dbReference type="PROSITE" id="PS50851">
    <property type="entry name" value="CHEW"/>
    <property type="match status" value="1"/>
</dbReference>
<feature type="domain" description="Histidine kinase" evidence="13">
    <location>
        <begin position="383"/>
        <end position="590"/>
    </location>
</feature>
<dbReference type="Pfam" id="PF02518">
    <property type="entry name" value="HATPase_c"/>
    <property type="match status" value="1"/>
</dbReference>
<evidence type="ECO:0000256" key="8">
    <source>
        <dbReference type="ARBA" id="ARBA00022777"/>
    </source>
</evidence>
<keyword evidence="17" id="KW-1185">Reference proteome</keyword>
<dbReference type="PROSITE" id="PS50894">
    <property type="entry name" value="HPT"/>
    <property type="match status" value="1"/>
</dbReference>
<keyword evidence="7" id="KW-0547">Nucleotide-binding</keyword>
<evidence type="ECO:0000259" key="14">
    <source>
        <dbReference type="PROSITE" id="PS50851"/>
    </source>
</evidence>
<evidence type="ECO:0000256" key="7">
    <source>
        <dbReference type="ARBA" id="ARBA00022741"/>
    </source>
</evidence>
<keyword evidence="6 16" id="KW-0808">Transferase</keyword>
<dbReference type="InterPro" id="IPR004358">
    <property type="entry name" value="Sig_transdc_His_kin-like_C"/>
</dbReference>
<dbReference type="SMART" id="SM00260">
    <property type="entry name" value="CheW"/>
    <property type="match status" value="1"/>
</dbReference>
<dbReference type="InterPro" id="IPR036641">
    <property type="entry name" value="HPT_dom_sf"/>
</dbReference>
<dbReference type="InterPro" id="IPR004105">
    <property type="entry name" value="CheA-like_dim"/>
</dbReference>
<dbReference type="InterPro" id="IPR003594">
    <property type="entry name" value="HATPase_dom"/>
</dbReference>
<dbReference type="EC" id="2.7.13.3" evidence="2"/>
<evidence type="ECO:0000259" key="15">
    <source>
        <dbReference type="PROSITE" id="PS50894"/>
    </source>
</evidence>
<dbReference type="Pfam" id="PF01627">
    <property type="entry name" value="Hpt"/>
    <property type="match status" value="1"/>
</dbReference>
<evidence type="ECO:0000313" key="16">
    <source>
        <dbReference type="EMBL" id="WNO04706.1"/>
    </source>
</evidence>
<dbReference type="InterPro" id="IPR002545">
    <property type="entry name" value="CheW-lke_dom"/>
</dbReference>
<evidence type="ECO:0000256" key="3">
    <source>
        <dbReference type="ARBA" id="ARBA00021495"/>
    </source>
</evidence>
<keyword evidence="9" id="KW-0067">ATP-binding</keyword>
<dbReference type="Pfam" id="PF02895">
    <property type="entry name" value="H-kinase_dim"/>
    <property type="match status" value="1"/>
</dbReference>
<dbReference type="SUPFAM" id="SSF47384">
    <property type="entry name" value="Homodimeric domain of signal transducing histidine kinase"/>
    <property type="match status" value="1"/>
</dbReference>
<reference evidence="16 17" key="1">
    <citation type="submission" date="2023-08" db="EMBL/GenBank/DDBJ databases">
        <title>Rhodoferax potami sp. nov. and Rhodoferax mekongensis sp. nov., isolated from the Mekong River in Thailand.</title>
        <authorList>
            <person name="Kitikhun S."/>
            <person name="Charoenyingcharoen P."/>
            <person name="Siriarchawattana P."/>
            <person name="Likhitrattanapisal S."/>
            <person name="Nilsakha T."/>
            <person name="Chanpet A."/>
            <person name="Rattanawaree P."/>
            <person name="Ingsriswang S."/>
        </authorList>
    </citation>
    <scope>NUCLEOTIDE SEQUENCE [LARGE SCALE GENOMIC DNA]</scope>
    <source>
        <strain evidence="16 17">TBRC 17307</strain>
    </source>
</reference>
<dbReference type="InterPro" id="IPR037006">
    <property type="entry name" value="CheA-like_homodim_sf"/>
</dbReference>
<dbReference type="SUPFAM" id="SSF55874">
    <property type="entry name" value="ATPase domain of HSP90 chaperone/DNA topoisomerase II/histidine kinase"/>
    <property type="match status" value="1"/>
</dbReference>
<dbReference type="Gene3D" id="3.30.565.10">
    <property type="entry name" value="Histidine kinase-like ATPase, C-terminal domain"/>
    <property type="match status" value="1"/>
</dbReference>
<keyword evidence="5 12" id="KW-0597">Phosphoprotein</keyword>
<dbReference type="CDD" id="cd00088">
    <property type="entry name" value="HPT"/>
    <property type="match status" value="1"/>
</dbReference>
<evidence type="ECO:0000256" key="9">
    <source>
        <dbReference type="ARBA" id="ARBA00022840"/>
    </source>
</evidence>
<dbReference type="Gene3D" id="1.20.120.160">
    <property type="entry name" value="HPT domain"/>
    <property type="match status" value="1"/>
</dbReference>
<evidence type="ECO:0000256" key="5">
    <source>
        <dbReference type="ARBA" id="ARBA00022553"/>
    </source>
</evidence>
<proteinExistence type="predicted"/>
<sequence length="750" mass="81466">MKPDTHDADLNFIAEAMPAFISEAHEQLESIEHLLLQLEECPDDRELLDALFRCAHTVKGSAGIFGLDQVVSFTHHVETLLDKMREGTVALGPDLSTLLLECKDQVLHLVDSAGHSERDTPDDREVRADLITRLCAALGPSGAPLTNPSTPQDSGAHQSPVVLNQGSWLISVSFGIDCFRNGMDPLSILRYLGKLGNVEAIACDLALLPTLEKLDPESCHLGFEFRLKTDADRQAIEDAFSFVKEDCSLRLVAPSAPIAHYEKLLEDMPDRPLLGDILVKIGAISQSQLDDGLRTQQMARQTPGVSVPKLGDILQQQAGVAAEVVSAALNKQTKREATPGAEDNRYIRVQADRLDDVINLLGELVIAAAGAEMQARQTRSAELIESNQHIGRLVEEIRNGTLQLRMVPIGETFSRFRRVVRDTAASLEKDVALEILGGDTELDKSVVERIADPLMHLVRNALDHGLETPAERTAAGKPETGKLILSARHESGSILIRIEDDGRGIHRERVLQRAWDRGLLEKGVRPSDQEIVNLIFEPGFSTAEQITNLSGRGVGMDVVRRNIEALRGTVVVSSTHGLGSQINIRLPLTLAIIDGFLVSVGSSKFIFPLDTVVEVIENRPAATGRDVHGRSVVELRGEVLPVVCLRSLYGLDSVAPERISVVVVQCSSGPFGVLVDSLMGQHQTVIKPLGRLFKTLRGISGSSILGNGEVALIFDVVSLSQLASDPPVIAHQLHSVPSEVLPNPVSFSER</sequence>
<comment type="function">
    <text evidence="11">Involved in the transmission of sensory signals from the chemoreceptors to the flagellar motors. CheA is autophosphorylated; it can transfer its phosphate group to either CheB or CheY.</text>
</comment>
<evidence type="ECO:0000256" key="4">
    <source>
        <dbReference type="ARBA" id="ARBA00022500"/>
    </source>
</evidence>
<dbReference type="InterPro" id="IPR005467">
    <property type="entry name" value="His_kinase_dom"/>
</dbReference>
<evidence type="ECO:0000256" key="6">
    <source>
        <dbReference type="ARBA" id="ARBA00022679"/>
    </source>
</evidence>
<dbReference type="InterPro" id="IPR036097">
    <property type="entry name" value="HisK_dim/P_sf"/>
</dbReference>
<dbReference type="Gene3D" id="1.10.287.560">
    <property type="entry name" value="Histidine kinase CheA-like, homodimeric domain"/>
    <property type="match status" value="1"/>
</dbReference>
<evidence type="ECO:0000256" key="12">
    <source>
        <dbReference type="PROSITE-ProRule" id="PRU00110"/>
    </source>
</evidence>
<dbReference type="InterPro" id="IPR036061">
    <property type="entry name" value="CheW-like_dom_sf"/>
</dbReference>
<feature type="domain" description="HPt" evidence="15">
    <location>
        <begin position="9"/>
        <end position="113"/>
    </location>
</feature>
<feature type="domain" description="CheW-like" evidence="14">
    <location>
        <begin position="592"/>
        <end position="725"/>
    </location>
</feature>
<accession>A0ABZ0AYM5</accession>
<dbReference type="SMART" id="SM01231">
    <property type="entry name" value="H-kinase_dim"/>
    <property type="match status" value="1"/>
</dbReference>
<keyword evidence="8" id="KW-0418">Kinase</keyword>
<dbReference type="CDD" id="cd16916">
    <property type="entry name" value="HATPase_CheA-like"/>
    <property type="match status" value="1"/>
</dbReference>
<dbReference type="RefSeq" id="WP_313867536.1">
    <property type="nucleotide sequence ID" value="NZ_CP132507.1"/>
</dbReference>
<dbReference type="InterPro" id="IPR051315">
    <property type="entry name" value="Bact_Chemotaxis_CheA"/>
</dbReference>
<comment type="catalytic activity">
    <reaction evidence="1">
        <text>ATP + protein L-histidine = ADP + protein N-phospho-L-histidine.</text>
        <dbReference type="EC" id="2.7.13.3"/>
    </reaction>
</comment>
<dbReference type="SUPFAM" id="SSF47226">
    <property type="entry name" value="Histidine-containing phosphotransfer domain, HPT domain"/>
    <property type="match status" value="1"/>
</dbReference>
<evidence type="ECO:0000256" key="2">
    <source>
        <dbReference type="ARBA" id="ARBA00012438"/>
    </source>
</evidence>
<dbReference type="PANTHER" id="PTHR43395">
    <property type="entry name" value="SENSOR HISTIDINE KINASE CHEA"/>
    <property type="match status" value="1"/>
</dbReference>
<dbReference type="SUPFAM" id="SSF50341">
    <property type="entry name" value="CheW-like"/>
    <property type="match status" value="1"/>
</dbReference>
<dbReference type="EMBL" id="CP132507">
    <property type="protein sequence ID" value="WNO04706.1"/>
    <property type="molecule type" value="Genomic_DNA"/>
</dbReference>
<dbReference type="GO" id="GO:0004673">
    <property type="term" value="F:protein histidine kinase activity"/>
    <property type="evidence" value="ECO:0007669"/>
    <property type="project" value="UniProtKB-EC"/>
</dbReference>
<dbReference type="CDD" id="cd00731">
    <property type="entry name" value="CheA_reg"/>
    <property type="match status" value="1"/>
</dbReference>
<evidence type="ECO:0000256" key="1">
    <source>
        <dbReference type="ARBA" id="ARBA00000085"/>
    </source>
</evidence>
<dbReference type="PROSITE" id="PS50109">
    <property type="entry name" value="HIS_KIN"/>
    <property type="match status" value="1"/>
</dbReference>
<keyword evidence="4" id="KW-0145">Chemotaxis</keyword>
<evidence type="ECO:0000256" key="11">
    <source>
        <dbReference type="ARBA" id="ARBA00035100"/>
    </source>
</evidence>
<dbReference type="Pfam" id="PF01584">
    <property type="entry name" value="CheW"/>
    <property type="match status" value="1"/>
</dbReference>
<evidence type="ECO:0000256" key="10">
    <source>
        <dbReference type="ARBA" id="ARBA00023012"/>
    </source>
</evidence>
<evidence type="ECO:0000313" key="17">
    <source>
        <dbReference type="Proteomes" id="UP001302257"/>
    </source>
</evidence>
<protein>
    <recommendedName>
        <fullName evidence="3">Chemotaxis protein CheA</fullName>
        <ecNumber evidence="2">2.7.13.3</ecNumber>
    </recommendedName>
</protein>
<dbReference type="SMART" id="SM00387">
    <property type="entry name" value="HATPase_c"/>
    <property type="match status" value="1"/>
</dbReference>
<dbReference type="Gene3D" id="2.30.30.40">
    <property type="entry name" value="SH3 Domains"/>
    <property type="match status" value="1"/>
</dbReference>
<dbReference type="Proteomes" id="UP001302257">
    <property type="component" value="Chromosome"/>
</dbReference>
<name>A0ABZ0AYM5_9BURK</name>
<evidence type="ECO:0000259" key="13">
    <source>
        <dbReference type="PROSITE" id="PS50109"/>
    </source>
</evidence>
<dbReference type="InterPro" id="IPR036890">
    <property type="entry name" value="HATPase_C_sf"/>
</dbReference>
<feature type="modified residue" description="Phosphohistidine" evidence="12">
    <location>
        <position position="56"/>
    </location>
</feature>
<organism evidence="16 17">
    <name type="scientific">Rhodoferax mekongensis</name>
    <dbReference type="NCBI Taxonomy" id="3068341"/>
    <lineage>
        <taxon>Bacteria</taxon>
        <taxon>Pseudomonadati</taxon>
        <taxon>Pseudomonadota</taxon>
        <taxon>Betaproteobacteria</taxon>
        <taxon>Burkholderiales</taxon>
        <taxon>Comamonadaceae</taxon>
        <taxon>Rhodoferax</taxon>
    </lineage>
</organism>
<dbReference type="PRINTS" id="PR00344">
    <property type="entry name" value="BCTRLSENSOR"/>
</dbReference>
<dbReference type="SMART" id="SM00073">
    <property type="entry name" value="HPT"/>
    <property type="match status" value="1"/>
</dbReference>
<keyword evidence="10" id="KW-0902">Two-component regulatory system</keyword>
<gene>
    <name evidence="16" type="ORF">RAN89_17730</name>
</gene>